<gene>
    <name evidence="4" type="ORF">B0H17DRAFT_1336738</name>
</gene>
<evidence type="ECO:0000256" key="1">
    <source>
        <dbReference type="SAM" id="MobiDB-lite"/>
    </source>
</evidence>
<keyword evidence="3" id="KW-0732">Signal</keyword>
<reference evidence="4" key="1">
    <citation type="submission" date="2023-03" db="EMBL/GenBank/DDBJ databases">
        <title>Massive genome expansion in bonnet fungi (Mycena s.s.) driven by repeated elements and novel gene families across ecological guilds.</title>
        <authorList>
            <consortium name="Lawrence Berkeley National Laboratory"/>
            <person name="Harder C.B."/>
            <person name="Miyauchi S."/>
            <person name="Viragh M."/>
            <person name="Kuo A."/>
            <person name="Thoen E."/>
            <person name="Andreopoulos B."/>
            <person name="Lu D."/>
            <person name="Skrede I."/>
            <person name="Drula E."/>
            <person name="Henrissat B."/>
            <person name="Morin E."/>
            <person name="Kohler A."/>
            <person name="Barry K."/>
            <person name="LaButti K."/>
            <person name="Morin E."/>
            <person name="Salamov A."/>
            <person name="Lipzen A."/>
            <person name="Mereny Z."/>
            <person name="Hegedus B."/>
            <person name="Baldrian P."/>
            <person name="Stursova M."/>
            <person name="Weitz H."/>
            <person name="Taylor A."/>
            <person name="Grigoriev I.V."/>
            <person name="Nagy L.G."/>
            <person name="Martin F."/>
            <person name="Kauserud H."/>
        </authorList>
    </citation>
    <scope>NUCLEOTIDE SEQUENCE</scope>
    <source>
        <strain evidence="4">CBHHK067</strain>
    </source>
</reference>
<feature type="transmembrane region" description="Helical" evidence="2">
    <location>
        <begin position="610"/>
        <end position="630"/>
    </location>
</feature>
<keyword evidence="2" id="KW-0472">Membrane</keyword>
<evidence type="ECO:0000256" key="3">
    <source>
        <dbReference type="SAM" id="SignalP"/>
    </source>
</evidence>
<feature type="transmembrane region" description="Helical" evidence="2">
    <location>
        <begin position="524"/>
        <end position="542"/>
    </location>
</feature>
<feature type="transmembrane region" description="Helical" evidence="2">
    <location>
        <begin position="573"/>
        <end position="598"/>
    </location>
</feature>
<dbReference type="Proteomes" id="UP001221757">
    <property type="component" value="Unassembled WGS sequence"/>
</dbReference>
<keyword evidence="2" id="KW-1133">Transmembrane helix</keyword>
<feature type="chain" id="PRO_5042291669" evidence="3">
    <location>
        <begin position="17"/>
        <end position="701"/>
    </location>
</feature>
<feature type="transmembrane region" description="Helical" evidence="2">
    <location>
        <begin position="452"/>
        <end position="475"/>
    </location>
</feature>
<dbReference type="AlphaFoldDB" id="A0AAD7CV19"/>
<accession>A0AAD7CV19</accession>
<evidence type="ECO:0000256" key="2">
    <source>
        <dbReference type="SAM" id="Phobius"/>
    </source>
</evidence>
<keyword evidence="5" id="KW-1185">Reference proteome</keyword>
<sequence length="701" mass="77422">MSVIRWLLAALRRLLLDNTLVRTSIRGLLFLLSALSRATKKRPDATANGGSQNIRIIYPRASDHDGSDPCPRGLICGPETRDVIAASSMPSTLYPYLHSAARGSRSSQDITAHPITQESYSLHSLSVQHLPTTLSTQPPAATLSVQNLPALPPSPNLGMGGYLPSNNSSVVEIHLAGPETESPNASPCSSKIFGDVAVASVPLLNAAHPRIFPGSPEGRVFTDANLFDSVSLTFINTNMCTIHDFLRAHGVHLAADVDLVLDEYLYSDGSMGCQYYFINHKDRCVFWMDEADSELFPVTLELNGITSASHIRHELEAQYWYHCELFPRSLKVTHEIVDELRDIVLHSLGDLVTSPIMSTVSWKVDELSHMLDLIDGFGKNVGKDVNNRFGGSSCLVGACTTIRGYSNSDVTAPFRSPNVSFRPWPSIQLPRRAWRASHVDQSVYGTVRKRTFLITLLSPLLFYAPDFHLVGLHTIYTDKLIRIAAEFTLYATVVLNANVAFLSIQSVDQGGLALPARTPAQISSYLSMLMSIGAVIIGLLLLKQNRNRDRMTAEGASRFIFHRTHPTRGLETLAILFSLPYAMLIWSMVSFLAAFSFMCFANSSTVTRTLVSALWLAVAALILWCMFAAWESSDWDWLRNMTSCFSSTAEHEEQGDVADDEVKSTASESKQPQKRRWWSSIALRQSSCDSDRTMTNANANV</sequence>
<dbReference type="EMBL" id="JARKIE010000223">
    <property type="protein sequence ID" value="KAJ7664315.1"/>
    <property type="molecule type" value="Genomic_DNA"/>
</dbReference>
<feature type="region of interest" description="Disordered" evidence="1">
    <location>
        <begin position="655"/>
        <end position="677"/>
    </location>
</feature>
<evidence type="ECO:0000313" key="4">
    <source>
        <dbReference type="EMBL" id="KAJ7664315.1"/>
    </source>
</evidence>
<evidence type="ECO:0000313" key="5">
    <source>
        <dbReference type="Proteomes" id="UP001221757"/>
    </source>
</evidence>
<keyword evidence="2" id="KW-0812">Transmembrane</keyword>
<name>A0AAD7CV19_MYCRO</name>
<organism evidence="4 5">
    <name type="scientific">Mycena rosella</name>
    <name type="common">Pink bonnet</name>
    <name type="synonym">Agaricus rosellus</name>
    <dbReference type="NCBI Taxonomy" id="1033263"/>
    <lineage>
        <taxon>Eukaryota</taxon>
        <taxon>Fungi</taxon>
        <taxon>Dikarya</taxon>
        <taxon>Basidiomycota</taxon>
        <taxon>Agaricomycotina</taxon>
        <taxon>Agaricomycetes</taxon>
        <taxon>Agaricomycetidae</taxon>
        <taxon>Agaricales</taxon>
        <taxon>Marasmiineae</taxon>
        <taxon>Mycenaceae</taxon>
        <taxon>Mycena</taxon>
    </lineage>
</organism>
<protein>
    <submittedName>
        <fullName evidence="4">Uncharacterized protein</fullName>
    </submittedName>
</protein>
<feature type="signal peptide" evidence="3">
    <location>
        <begin position="1"/>
        <end position="16"/>
    </location>
</feature>
<comment type="caution">
    <text evidence="4">The sequence shown here is derived from an EMBL/GenBank/DDBJ whole genome shotgun (WGS) entry which is preliminary data.</text>
</comment>
<proteinExistence type="predicted"/>
<feature type="transmembrane region" description="Helical" evidence="2">
    <location>
        <begin position="487"/>
        <end position="504"/>
    </location>
</feature>